<gene>
    <name evidence="2" type="ORF">J2S73_000002</name>
</gene>
<dbReference type="Pfam" id="PF18856">
    <property type="entry name" value="baeRF_family12"/>
    <property type="match status" value="1"/>
</dbReference>
<dbReference type="Proteomes" id="UP001229244">
    <property type="component" value="Unassembled WGS sequence"/>
</dbReference>
<organism evidence="2 3">
    <name type="scientific">Amorphus orientalis</name>
    <dbReference type="NCBI Taxonomy" id="649198"/>
    <lineage>
        <taxon>Bacteria</taxon>
        <taxon>Pseudomonadati</taxon>
        <taxon>Pseudomonadota</taxon>
        <taxon>Alphaproteobacteria</taxon>
        <taxon>Hyphomicrobiales</taxon>
        <taxon>Amorphaceae</taxon>
        <taxon>Amorphus</taxon>
    </lineage>
</organism>
<reference evidence="2" key="1">
    <citation type="submission" date="2023-07" db="EMBL/GenBank/DDBJ databases">
        <title>Genomic Encyclopedia of Type Strains, Phase IV (KMG-IV): sequencing the most valuable type-strain genomes for metagenomic binning, comparative biology and taxonomic classification.</title>
        <authorList>
            <person name="Goeker M."/>
        </authorList>
    </citation>
    <scope>NUCLEOTIDE SEQUENCE</scope>
    <source>
        <strain evidence="2">DSM 21202</strain>
    </source>
</reference>
<feature type="region of interest" description="Disordered" evidence="1">
    <location>
        <begin position="35"/>
        <end position="64"/>
    </location>
</feature>
<dbReference type="RefSeq" id="WP_306883368.1">
    <property type="nucleotide sequence ID" value="NZ_JAUSUL010000001.1"/>
</dbReference>
<dbReference type="InterPro" id="IPR041374">
    <property type="entry name" value="BaeRF_family12"/>
</dbReference>
<sequence>MKVPHDTRIVVADGSRALFLRNAGDDAMIDLAVLENEEHDNPPTREQGTDKPGRFNDAGPGRSAVADTDWHELEKERFAHHLAERLQKMVHNHPETKLILVAPPKVMGEMRPALHKEVTQCVIGEVTKDLTNHPVAEMEKILKAD</sequence>
<evidence type="ECO:0000256" key="1">
    <source>
        <dbReference type="SAM" id="MobiDB-lite"/>
    </source>
</evidence>
<comment type="caution">
    <text evidence="2">The sequence shown here is derived from an EMBL/GenBank/DDBJ whole genome shotgun (WGS) entry which is preliminary data.</text>
</comment>
<name>A0AAE3VK83_9HYPH</name>
<feature type="compositionally biased region" description="Basic and acidic residues" evidence="1">
    <location>
        <begin position="39"/>
        <end position="54"/>
    </location>
</feature>
<dbReference type="AlphaFoldDB" id="A0AAE3VK83"/>
<proteinExistence type="predicted"/>
<accession>A0AAE3VK83</accession>
<evidence type="ECO:0000313" key="2">
    <source>
        <dbReference type="EMBL" id="MDQ0313565.1"/>
    </source>
</evidence>
<protein>
    <submittedName>
        <fullName evidence="2">Protein required for attachment to host cells</fullName>
    </submittedName>
</protein>
<dbReference type="EMBL" id="JAUSUL010000001">
    <property type="protein sequence ID" value="MDQ0313565.1"/>
    <property type="molecule type" value="Genomic_DNA"/>
</dbReference>
<keyword evidence="3" id="KW-1185">Reference proteome</keyword>
<evidence type="ECO:0000313" key="3">
    <source>
        <dbReference type="Proteomes" id="UP001229244"/>
    </source>
</evidence>